<evidence type="ECO:0000313" key="4">
    <source>
        <dbReference type="Proteomes" id="UP001163823"/>
    </source>
</evidence>
<dbReference type="SUPFAM" id="SSF52047">
    <property type="entry name" value="RNI-like"/>
    <property type="match status" value="1"/>
</dbReference>
<gene>
    <name evidence="3" type="ORF">O6P43_015091</name>
</gene>
<evidence type="ECO:0000259" key="2">
    <source>
        <dbReference type="Pfam" id="PF25372"/>
    </source>
</evidence>
<dbReference type="FunFam" id="3.80.10.10:FF:000188">
    <property type="entry name" value="F-box protein SKP2B"/>
    <property type="match status" value="1"/>
</dbReference>
<dbReference type="GO" id="GO:0019005">
    <property type="term" value="C:SCF ubiquitin ligase complex"/>
    <property type="evidence" value="ECO:0007669"/>
    <property type="project" value="TreeGrafter"/>
</dbReference>
<accession>A0AAD7LW55</accession>
<dbReference type="PANTHER" id="PTHR13318:SF258">
    <property type="entry name" value="F-BOX PROTEIN SKP2A"/>
    <property type="match status" value="1"/>
</dbReference>
<dbReference type="InterPro" id="IPR001810">
    <property type="entry name" value="F-box_dom"/>
</dbReference>
<dbReference type="GO" id="GO:0031146">
    <property type="term" value="P:SCF-dependent proteasomal ubiquitin-dependent protein catabolic process"/>
    <property type="evidence" value="ECO:0007669"/>
    <property type="project" value="TreeGrafter"/>
</dbReference>
<dbReference type="AlphaFoldDB" id="A0AAD7LW55"/>
<evidence type="ECO:0000313" key="3">
    <source>
        <dbReference type="EMBL" id="KAJ7965453.1"/>
    </source>
</evidence>
<dbReference type="InterPro" id="IPR036047">
    <property type="entry name" value="F-box-like_dom_sf"/>
</dbReference>
<dbReference type="InterPro" id="IPR006553">
    <property type="entry name" value="Leu-rich_rpt_Cys-con_subtyp"/>
</dbReference>
<dbReference type="InterPro" id="IPR057207">
    <property type="entry name" value="FBXL15_LRR"/>
</dbReference>
<dbReference type="KEGG" id="qsa:O6P43_015091"/>
<dbReference type="EMBL" id="JARAOO010000006">
    <property type="protein sequence ID" value="KAJ7965453.1"/>
    <property type="molecule type" value="Genomic_DNA"/>
</dbReference>
<feature type="domain" description="F-box" evidence="1">
    <location>
        <begin position="67"/>
        <end position="101"/>
    </location>
</feature>
<dbReference type="Gene3D" id="1.20.1280.50">
    <property type="match status" value="1"/>
</dbReference>
<proteinExistence type="predicted"/>
<dbReference type="Gene3D" id="3.80.10.10">
    <property type="entry name" value="Ribonuclease Inhibitor"/>
    <property type="match status" value="1"/>
</dbReference>
<dbReference type="Pfam" id="PF12937">
    <property type="entry name" value="F-box-like"/>
    <property type="match status" value="1"/>
</dbReference>
<dbReference type="PANTHER" id="PTHR13318">
    <property type="entry name" value="PARTNER OF PAIRED, ISOFORM B-RELATED"/>
    <property type="match status" value="1"/>
</dbReference>
<organism evidence="3 4">
    <name type="scientific">Quillaja saponaria</name>
    <name type="common">Soap bark tree</name>
    <dbReference type="NCBI Taxonomy" id="32244"/>
    <lineage>
        <taxon>Eukaryota</taxon>
        <taxon>Viridiplantae</taxon>
        <taxon>Streptophyta</taxon>
        <taxon>Embryophyta</taxon>
        <taxon>Tracheophyta</taxon>
        <taxon>Spermatophyta</taxon>
        <taxon>Magnoliopsida</taxon>
        <taxon>eudicotyledons</taxon>
        <taxon>Gunneridae</taxon>
        <taxon>Pentapetalae</taxon>
        <taxon>rosids</taxon>
        <taxon>fabids</taxon>
        <taxon>Fabales</taxon>
        <taxon>Quillajaceae</taxon>
        <taxon>Quillaja</taxon>
    </lineage>
</organism>
<comment type="caution">
    <text evidence="3">The sequence shown here is derived from an EMBL/GenBank/DDBJ whole genome shotgun (WGS) entry which is preliminary data.</text>
</comment>
<dbReference type="SMART" id="SM00367">
    <property type="entry name" value="LRR_CC"/>
    <property type="match status" value="9"/>
</dbReference>
<protein>
    <submittedName>
        <fullName evidence="3">F-box protein like</fullName>
    </submittedName>
</protein>
<feature type="domain" description="F-box/LRR-repeat protein 15-like leucin rich repeat" evidence="2">
    <location>
        <begin position="143"/>
        <end position="310"/>
    </location>
</feature>
<keyword evidence="4" id="KW-1185">Reference proteome</keyword>
<evidence type="ECO:0000259" key="1">
    <source>
        <dbReference type="Pfam" id="PF12937"/>
    </source>
</evidence>
<sequence length="396" mass="43113">MAQISCISKQIERRSWAEVKSKMVGKENLRAEDFNLCFEKLMMLAGSGNGGQKGKGLQLERGVITEWKDIPMELLLQILSLLDDKAVIKASGVCRGWRDSICLGLTRLSLSWCSKDMNSLVLSLAPKFTKLQTLILRQDKPQLEDNAVETIADFCHDLQILDLSKSFKLSDCSLYALALGCPNLVKLNISGCSAFSDSALAYLASFCRKLKILNLCGCVKAASDTALQAIGNYCNQLQCLNLGWCENVGDVGVMSLAVGCPDLRILDLCGCVQITDDSVIALANRCPHLRSLGLYYCQNITDRAMYSLAQSKMNSRMWGSVKSRNDEDGLRTLNISQCTALTPSAVQAVCDSSPALHTCSGRHSLITSGCLNLTSVHCACAVQAHRTANSFLHAAH</sequence>
<reference evidence="3" key="1">
    <citation type="journal article" date="2023" name="Science">
        <title>Elucidation of the pathway for biosynthesis of saponin adjuvants from the soapbark tree.</title>
        <authorList>
            <person name="Reed J."/>
            <person name="Orme A."/>
            <person name="El-Demerdash A."/>
            <person name="Owen C."/>
            <person name="Martin L.B.B."/>
            <person name="Misra R.C."/>
            <person name="Kikuchi S."/>
            <person name="Rejzek M."/>
            <person name="Martin A.C."/>
            <person name="Harkess A."/>
            <person name="Leebens-Mack J."/>
            <person name="Louveau T."/>
            <person name="Stephenson M.J."/>
            <person name="Osbourn A."/>
        </authorList>
    </citation>
    <scope>NUCLEOTIDE SEQUENCE</scope>
    <source>
        <strain evidence="3">S10</strain>
    </source>
</reference>
<dbReference type="Pfam" id="PF25372">
    <property type="entry name" value="DUF7885"/>
    <property type="match status" value="1"/>
</dbReference>
<name>A0AAD7LW55_QUISA</name>
<dbReference type="InterPro" id="IPR032675">
    <property type="entry name" value="LRR_dom_sf"/>
</dbReference>
<dbReference type="Proteomes" id="UP001163823">
    <property type="component" value="Chromosome 6"/>
</dbReference>
<dbReference type="SUPFAM" id="SSF81383">
    <property type="entry name" value="F-box domain"/>
    <property type="match status" value="1"/>
</dbReference>